<gene>
    <name evidence="2" type="ORF">GCM10010094_76310</name>
</gene>
<dbReference type="Pfam" id="PF04965">
    <property type="entry name" value="GPW_gp25"/>
    <property type="match status" value="1"/>
</dbReference>
<proteinExistence type="predicted"/>
<dbReference type="AlphaFoldDB" id="A0A917REE6"/>
<dbReference type="RefSeq" id="WP_189326329.1">
    <property type="nucleotide sequence ID" value="NZ_BMPQ01000030.1"/>
</dbReference>
<evidence type="ECO:0000313" key="3">
    <source>
        <dbReference type="Proteomes" id="UP000637788"/>
    </source>
</evidence>
<dbReference type="Proteomes" id="UP000637788">
    <property type="component" value="Unassembled WGS sequence"/>
</dbReference>
<reference evidence="2" key="1">
    <citation type="journal article" date="2014" name="Int. J. Syst. Evol. Microbiol.">
        <title>Complete genome sequence of Corynebacterium casei LMG S-19264T (=DSM 44701T), isolated from a smear-ripened cheese.</title>
        <authorList>
            <consortium name="US DOE Joint Genome Institute (JGI-PGF)"/>
            <person name="Walter F."/>
            <person name="Albersmeier A."/>
            <person name="Kalinowski J."/>
            <person name="Ruckert C."/>
        </authorList>
    </citation>
    <scope>NUCLEOTIDE SEQUENCE</scope>
    <source>
        <strain evidence="2">JCM 3035</strain>
    </source>
</reference>
<sequence length="130" mass="14570">MDTGFLGRGWSFPLAPGTDGDVAMAAAEEDVRQAILLILQTEPGERLMRPDFGSGLRSLVFSKIDTGTLALVRHRVEMALTAWEPRIDLRQVAVTSEEPGALLIRIDYRIRTTNVFYNLVFPYYLREGTP</sequence>
<comment type="caution">
    <text evidence="2">The sequence shown here is derived from an EMBL/GenBank/DDBJ whole genome shotgun (WGS) entry which is preliminary data.</text>
</comment>
<reference evidence="2" key="2">
    <citation type="submission" date="2020-09" db="EMBL/GenBank/DDBJ databases">
        <authorList>
            <person name="Sun Q."/>
            <person name="Ohkuma M."/>
        </authorList>
    </citation>
    <scope>NUCLEOTIDE SEQUENCE</scope>
    <source>
        <strain evidence="2">JCM 3035</strain>
    </source>
</reference>
<dbReference type="SUPFAM" id="SSF160719">
    <property type="entry name" value="gpW/gp25-like"/>
    <property type="match status" value="1"/>
</dbReference>
<protein>
    <submittedName>
        <fullName evidence="2">Baseplate protein</fullName>
    </submittedName>
</protein>
<evidence type="ECO:0000313" key="2">
    <source>
        <dbReference type="EMBL" id="GGL04260.1"/>
    </source>
</evidence>
<keyword evidence="3" id="KW-1185">Reference proteome</keyword>
<dbReference type="InterPro" id="IPR007048">
    <property type="entry name" value="IraD/Gp25-like"/>
</dbReference>
<accession>A0A917REE6</accession>
<evidence type="ECO:0000259" key="1">
    <source>
        <dbReference type="Pfam" id="PF04965"/>
    </source>
</evidence>
<dbReference type="Gene3D" id="3.10.450.40">
    <property type="match status" value="1"/>
</dbReference>
<dbReference type="EMBL" id="BMPQ01000030">
    <property type="protein sequence ID" value="GGL04260.1"/>
    <property type="molecule type" value="Genomic_DNA"/>
</dbReference>
<feature type="domain" description="IraD/Gp25-like" evidence="1">
    <location>
        <begin position="27"/>
        <end position="114"/>
    </location>
</feature>
<organism evidence="2 3">
    <name type="scientific">Streptomyces flaveus</name>
    <dbReference type="NCBI Taxonomy" id="66370"/>
    <lineage>
        <taxon>Bacteria</taxon>
        <taxon>Bacillati</taxon>
        <taxon>Actinomycetota</taxon>
        <taxon>Actinomycetes</taxon>
        <taxon>Kitasatosporales</taxon>
        <taxon>Streptomycetaceae</taxon>
        <taxon>Streptomyces</taxon>
        <taxon>Streptomyces aurantiacus group</taxon>
    </lineage>
</organism>
<name>A0A917REE6_9ACTN</name>